<proteinExistence type="predicted"/>
<reference evidence="1" key="1">
    <citation type="submission" date="2022-06" db="EMBL/GenBank/DDBJ databases">
        <authorList>
            <person name="Legras J.-L."/>
            <person name="Devillers H."/>
            <person name="Grondin C."/>
        </authorList>
    </citation>
    <scope>NUCLEOTIDE SEQUENCE</scope>
    <source>
        <strain evidence="1">CLIB 1444</strain>
    </source>
</reference>
<sequence>MGIALYVAYQALMANETPVACILVKDDKVISIGSNLTNDSLNGTRHAEFIAIDSVLDGLKDRKPETIREEFQKLTLYVTVEPCIMCASALKQLGIGKVIFGCGNDRFGGNGTVLNVHRDNIGETYKSYGGILRCESIQLLRNFYIQENDSAPIPQVKKNKDLLKPYPPMEWDLYDKVDLFDGKGREVAPGGSYKLIDLVQPEDLKVAGDVDMEFYDYFYDIKDGEVDFNKAVKIVDGKRRRVNEE</sequence>
<evidence type="ECO:0000313" key="1">
    <source>
        <dbReference type="EMBL" id="CAH6719607.1"/>
    </source>
</evidence>
<protein>
    <submittedName>
        <fullName evidence="1">tRNA-specific adenosine deaminase subunit Tad2p</fullName>
    </submittedName>
</protein>
<comment type="caution">
    <text evidence="1">The sequence shown here is derived from an EMBL/GenBank/DDBJ whole genome shotgun (WGS) entry which is preliminary data.</text>
</comment>
<name>A0ACA9Y3W2_9ASCO</name>
<dbReference type="Proteomes" id="UP001152531">
    <property type="component" value="Unassembled WGS sequence"/>
</dbReference>
<organism evidence="1 2">
    <name type="scientific">[Candida] jaroonii</name>
    <dbReference type="NCBI Taxonomy" id="467808"/>
    <lineage>
        <taxon>Eukaryota</taxon>
        <taxon>Fungi</taxon>
        <taxon>Dikarya</taxon>
        <taxon>Ascomycota</taxon>
        <taxon>Saccharomycotina</taxon>
        <taxon>Pichiomycetes</taxon>
        <taxon>Debaryomycetaceae</taxon>
        <taxon>Yamadazyma</taxon>
    </lineage>
</organism>
<gene>
    <name evidence="1" type="ORF">CLIB1444_02S12464</name>
</gene>
<dbReference type="EMBL" id="CALSDN010000002">
    <property type="protein sequence ID" value="CAH6719607.1"/>
    <property type="molecule type" value="Genomic_DNA"/>
</dbReference>
<accession>A0ACA9Y3W2</accession>
<evidence type="ECO:0000313" key="2">
    <source>
        <dbReference type="Proteomes" id="UP001152531"/>
    </source>
</evidence>
<keyword evidence="2" id="KW-1185">Reference proteome</keyword>